<proteinExistence type="predicted"/>
<dbReference type="KEGG" id="pcre:NCTC12858_01079"/>
<dbReference type="Proteomes" id="UP000249300">
    <property type="component" value="Chromosome 1"/>
</dbReference>
<keyword evidence="4" id="KW-1185">Reference proteome</keyword>
<name>A0A0A2FIE9_9PORP</name>
<organism evidence="1 3">
    <name type="scientific">Porphyromonas crevioricanis</name>
    <dbReference type="NCBI Taxonomy" id="393921"/>
    <lineage>
        <taxon>Bacteria</taxon>
        <taxon>Pseudomonadati</taxon>
        <taxon>Bacteroidota</taxon>
        <taxon>Bacteroidia</taxon>
        <taxon>Bacteroidales</taxon>
        <taxon>Porphyromonadaceae</taxon>
        <taxon>Porphyromonas</taxon>
    </lineage>
</organism>
<dbReference type="STRING" id="393921.HQ45_01635"/>
<sequence>MLSDRIFSVFTLHSSLKEPSPNKNKQCFLGAKQQTQNKEGANMIIPLRKEQIHREILLCRKTSFFSLEQQHKSPQ</sequence>
<evidence type="ECO:0000313" key="1">
    <source>
        <dbReference type="EMBL" id="KGN95011.1"/>
    </source>
</evidence>
<protein>
    <submittedName>
        <fullName evidence="1">Uncharacterized protein</fullName>
    </submittedName>
</protein>
<dbReference type="Proteomes" id="UP000030136">
    <property type="component" value="Unassembled WGS sequence"/>
</dbReference>
<gene>
    <name evidence="1" type="ORF">HQ38_04245</name>
    <name evidence="2" type="ORF">NCTC12858_01079</name>
</gene>
<reference evidence="2 4" key="2">
    <citation type="submission" date="2018-06" db="EMBL/GenBank/DDBJ databases">
        <authorList>
            <consortium name="Pathogen Informatics"/>
            <person name="Doyle S."/>
        </authorList>
    </citation>
    <scope>NUCLEOTIDE SEQUENCE [LARGE SCALE GENOMIC DNA]</scope>
    <source>
        <strain evidence="2 4">NCTC12858</strain>
    </source>
</reference>
<dbReference type="EMBL" id="JQJC01000012">
    <property type="protein sequence ID" value="KGN95011.1"/>
    <property type="molecule type" value="Genomic_DNA"/>
</dbReference>
<dbReference type="AlphaFoldDB" id="A0A0A2FIE9"/>
<accession>A0A0A2FIE9</accession>
<evidence type="ECO:0000313" key="4">
    <source>
        <dbReference type="Proteomes" id="UP000249300"/>
    </source>
</evidence>
<evidence type="ECO:0000313" key="2">
    <source>
        <dbReference type="EMBL" id="SQH73234.1"/>
    </source>
</evidence>
<reference evidence="1 3" key="1">
    <citation type="submission" date="2014-08" db="EMBL/GenBank/DDBJ databases">
        <title>Porphyromonas crevioricanis strain:COT-253_OH1447 Genome sequencing.</title>
        <authorList>
            <person name="Wallis C."/>
            <person name="Deusch O."/>
            <person name="O'Flynn C."/>
            <person name="Davis I."/>
            <person name="Jospin G."/>
            <person name="Darling A.E."/>
            <person name="Coil D.A."/>
            <person name="Alexiev A."/>
            <person name="Horsfall A."/>
            <person name="Kirkwood N."/>
            <person name="Harris S."/>
            <person name="Eisen J.A."/>
        </authorList>
    </citation>
    <scope>NUCLEOTIDE SEQUENCE [LARGE SCALE GENOMIC DNA]</scope>
    <source>
        <strain evidence="3">COT-253 OH1447</strain>
        <strain evidence="1">COT-253_OH1447</strain>
    </source>
</reference>
<evidence type="ECO:0000313" key="3">
    <source>
        <dbReference type="Proteomes" id="UP000030136"/>
    </source>
</evidence>
<dbReference type="EMBL" id="LS483447">
    <property type="protein sequence ID" value="SQH73234.1"/>
    <property type="molecule type" value="Genomic_DNA"/>
</dbReference>